<reference evidence="1 2" key="1">
    <citation type="journal article" date="2013" name="Genome Announc.">
        <title>Complete Genome Sequence of the Pseudomonas fluorescens Bacteriophage UFV-P2.</title>
        <authorList>
            <person name="Eller M.R."/>
            <person name="Salgado R.L."/>
            <person name="Vidigal P.M."/>
            <person name="Alves M.P."/>
            <person name="Dias R.S."/>
            <person name="de Oliveira L.L."/>
            <person name="da Silva C.C."/>
            <person name="de Carvalho A.F."/>
            <person name="De Paula S.O."/>
        </authorList>
    </citation>
    <scope>NUCLEOTIDE SEQUENCE [LARGE SCALE GENOMIC DNA]</scope>
</reference>
<dbReference type="EMBL" id="JX863101">
    <property type="protein sequence ID" value="AGH62701.1"/>
    <property type="molecule type" value="Genomic_DNA"/>
</dbReference>
<dbReference type="GeneID" id="13828883"/>
<keyword evidence="2" id="KW-1185">Reference proteome</keyword>
<accession>M4T208</accession>
<evidence type="ECO:0000313" key="2">
    <source>
        <dbReference type="Proteomes" id="UP000007008"/>
    </source>
</evidence>
<organism evidence="1 2">
    <name type="scientific">Pseudomonas phage UFV-P2</name>
    <dbReference type="NCBI Taxonomy" id="1235661"/>
    <lineage>
        <taxon>Viruses</taxon>
        <taxon>Duplodnaviria</taxon>
        <taxon>Heunggongvirae</taxon>
        <taxon>Uroviricota</taxon>
        <taxon>Caudoviricetes</taxon>
        <taxon>Vicosavirus</taxon>
        <taxon>Vicosavirus UFVP2</taxon>
    </lineage>
</organism>
<name>M4T208_9CAUD</name>
<dbReference type="KEGG" id="vg:13828883"/>
<proteinExistence type="predicted"/>
<sequence>MSIVDLVIAQAARVERLQYLNKLLSRVTIPHLEVERKQLLKDVFK</sequence>
<dbReference type="Proteomes" id="UP000007008">
    <property type="component" value="Segment"/>
</dbReference>
<evidence type="ECO:0000313" key="1">
    <source>
        <dbReference type="EMBL" id="AGH62701.1"/>
    </source>
</evidence>
<dbReference type="RefSeq" id="YP_007518459.1">
    <property type="nucleotide sequence ID" value="NC_018850.2"/>
</dbReference>
<protein>
    <submittedName>
        <fullName evidence="1">Uncharacterized protein</fullName>
    </submittedName>
</protein>